<evidence type="ECO:0000313" key="2">
    <source>
        <dbReference type="Proteomes" id="UP000186917"/>
    </source>
</evidence>
<organism evidence="1 2">
    <name type="scientific">Filimonas lacunae</name>
    <dbReference type="NCBI Taxonomy" id="477680"/>
    <lineage>
        <taxon>Bacteria</taxon>
        <taxon>Pseudomonadati</taxon>
        <taxon>Bacteroidota</taxon>
        <taxon>Chitinophagia</taxon>
        <taxon>Chitinophagales</taxon>
        <taxon>Chitinophagaceae</taxon>
        <taxon>Filimonas</taxon>
    </lineage>
</organism>
<reference evidence="2" key="1">
    <citation type="submission" date="2017-01" db="EMBL/GenBank/DDBJ databases">
        <authorList>
            <person name="Varghese N."/>
            <person name="Submissions S."/>
        </authorList>
    </citation>
    <scope>NUCLEOTIDE SEQUENCE [LARGE SCALE GENOMIC DNA]</scope>
    <source>
        <strain evidence="2">DSM 21054</strain>
    </source>
</reference>
<dbReference type="EMBL" id="FTOR01000003">
    <property type="protein sequence ID" value="SIT07191.1"/>
    <property type="molecule type" value="Genomic_DNA"/>
</dbReference>
<name>A0A1N7P9D2_9BACT</name>
<dbReference type="Proteomes" id="UP000186917">
    <property type="component" value="Unassembled WGS sequence"/>
</dbReference>
<proteinExistence type="predicted"/>
<keyword evidence="2" id="KW-1185">Reference proteome</keyword>
<gene>
    <name evidence="1" type="ORF">SAMN05421788_103306</name>
</gene>
<protein>
    <submittedName>
        <fullName evidence="1">Uncharacterized protein</fullName>
    </submittedName>
</protein>
<sequence length="176" mass="19674">MINKMKFVIKPYEGALPVKFGMNQEQLIALFPEVATMDIPGFGVASIMVQQKLKISFIKGVVTELEFYVGRNDANTGALVEPTEGLSLELDFAGLSSDLFTGNNALEQLTPAYPARYLPGIWIYPELGLSLCGYDKSPDYEYRVVNLFDKSVLQLQLMDTREEPAQTDLRRTLPVD</sequence>
<evidence type="ECO:0000313" key="1">
    <source>
        <dbReference type="EMBL" id="SIT07191.1"/>
    </source>
</evidence>
<dbReference type="AlphaFoldDB" id="A0A1N7P9D2"/>
<accession>A0A1N7P9D2</accession>